<keyword evidence="3" id="KW-1185">Reference proteome</keyword>
<dbReference type="SUPFAM" id="SSF53335">
    <property type="entry name" value="S-adenosyl-L-methionine-dependent methyltransferases"/>
    <property type="match status" value="1"/>
</dbReference>
<dbReference type="InterPro" id="IPR006342">
    <property type="entry name" value="FkbM_mtfrase"/>
</dbReference>
<gene>
    <name evidence="2" type="ORF">GCM10009601_13470</name>
</gene>
<feature type="domain" description="Methyltransferase FkbM" evidence="1">
    <location>
        <begin position="48"/>
        <end position="121"/>
    </location>
</feature>
<evidence type="ECO:0000313" key="3">
    <source>
        <dbReference type="Proteomes" id="UP001500973"/>
    </source>
</evidence>
<dbReference type="InterPro" id="IPR029063">
    <property type="entry name" value="SAM-dependent_MTases_sf"/>
</dbReference>
<evidence type="ECO:0000259" key="1">
    <source>
        <dbReference type="Pfam" id="PF05050"/>
    </source>
</evidence>
<reference evidence="2 3" key="1">
    <citation type="journal article" date="2019" name="Int. J. Syst. Evol. Microbiol.">
        <title>The Global Catalogue of Microorganisms (GCM) 10K type strain sequencing project: providing services to taxonomists for standard genome sequencing and annotation.</title>
        <authorList>
            <consortium name="The Broad Institute Genomics Platform"/>
            <consortium name="The Broad Institute Genome Sequencing Center for Infectious Disease"/>
            <person name="Wu L."/>
            <person name="Ma J."/>
        </authorList>
    </citation>
    <scope>NUCLEOTIDE SEQUENCE [LARGE SCALE GENOMIC DNA]</scope>
    <source>
        <strain evidence="2 3">JCM 11756</strain>
    </source>
</reference>
<proteinExistence type="predicted"/>
<evidence type="ECO:0000313" key="2">
    <source>
        <dbReference type="EMBL" id="GAA1418211.1"/>
    </source>
</evidence>
<dbReference type="Pfam" id="PF05050">
    <property type="entry name" value="Methyltransf_21"/>
    <property type="match status" value="1"/>
</dbReference>
<dbReference type="Proteomes" id="UP001500973">
    <property type="component" value="Unassembled WGS sequence"/>
</dbReference>
<organism evidence="2 3">
    <name type="scientific">Streptomyces thermospinosisporus</name>
    <dbReference type="NCBI Taxonomy" id="161482"/>
    <lineage>
        <taxon>Bacteria</taxon>
        <taxon>Bacillati</taxon>
        <taxon>Actinomycetota</taxon>
        <taxon>Actinomycetes</taxon>
        <taxon>Kitasatosporales</taxon>
        <taxon>Streptomycetaceae</taxon>
        <taxon>Streptomyces</taxon>
    </lineage>
</organism>
<dbReference type="RefSeq" id="WP_344010825.1">
    <property type="nucleotide sequence ID" value="NZ_BAAAIZ010000014.1"/>
</dbReference>
<protein>
    <recommendedName>
        <fullName evidence="1">Methyltransferase FkbM domain-containing protein</fullName>
    </recommendedName>
</protein>
<accession>A0ABN1YMS7</accession>
<sequence length="148" mass="16783">MRAWRTDVGAAAQRWGRAGSRSWRRRWRACGRSYRRVAVPSLPHRGGPVRTLENLAQEIAPRRLAFVKADTEGTELALLQGGSATLRRQRPTLLLELARRHLATYGAGQADVLGHLRDLGYGAHCWRRGRWVPVTRVADDRRNHLFTA</sequence>
<dbReference type="Gene3D" id="3.40.50.150">
    <property type="entry name" value="Vaccinia Virus protein VP39"/>
    <property type="match status" value="1"/>
</dbReference>
<dbReference type="EMBL" id="BAAAIZ010000014">
    <property type="protein sequence ID" value="GAA1418211.1"/>
    <property type="molecule type" value="Genomic_DNA"/>
</dbReference>
<name>A0ABN1YMS7_9ACTN</name>
<comment type="caution">
    <text evidence="2">The sequence shown here is derived from an EMBL/GenBank/DDBJ whole genome shotgun (WGS) entry which is preliminary data.</text>
</comment>